<keyword evidence="2" id="KW-1185">Reference proteome</keyword>
<dbReference type="RefSeq" id="WP_343891004.1">
    <property type="nucleotide sequence ID" value="NZ_BAAAEH010000037.1"/>
</dbReference>
<evidence type="ECO:0000313" key="1">
    <source>
        <dbReference type="EMBL" id="MEN2792825.1"/>
    </source>
</evidence>
<dbReference type="InterPro" id="IPR018673">
    <property type="entry name" value="DUF2141"/>
</dbReference>
<gene>
    <name evidence="1" type="ORF">ABC974_24565</name>
</gene>
<proteinExistence type="predicted"/>
<dbReference type="EMBL" id="JBDIME010000034">
    <property type="protein sequence ID" value="MEN2792825.1"/>
    <property type="molecule type" value="Genomic_DNA"/>
</dbReference>
<name>A0ABU9YAJ7_9SPHN</name>
<dbReference type="Proteomes" id="UP001419910">
    <property type="component" value="Unassembled WGS sequence"/>
</dbReference>
<comment type="caution">
    <text evidence="1">The sequence shown here is derived from an EMBL/GenBank/DDBJ whole genome shotgun (WGS) entry which is preliminary data.</text>
</comment>
<accession>A0ABU9YAJ7</accession>
<dbReference type="Pfam" id="PF09912">
    <property type="entry name" value="DUF2141"/>
    <property type="match status" value="1"/>
</dbReference>
<sequence>MIQSRRVRAAIALGIGCLGIAAAPVPLGTLTVQVGNVRNSTGIVHVDICPENQFLKDDCPYVGNAPAHAGITTVVIHNLPAGHYAAQIFHDENRNKKVDRALFGIPREGVGFSNDARISFGPPKWADAKFSFNGEAQTIGLKTRYFMGASGPAAR</sequence>
<reference evidence="1 2" key="1">
    <citation type="submission" date="2024-05" db="EMBL/GenBank/DDBJ databases">
        <authorList>
            <person name="Liu Q."/>
            <person name="Xin Y.-H."/>
        </authorList>
    </citation>
    <scope>NUCLEOTIDE SEQUENCE [LARGE SCALE GENOMIC DNA]</scope>
    <source>
        <strain evidence="1 2">CGMCC 1.10181</strain>
    </source>
</reference>
<evidence type="ECO:0000313" key="2">
    <source>
        <dbReference type="Proteomes" id="UP001419910"/>
    </source>
</evidence>
<protein>
    <submittedName>
        <fullName evidence="1">DUF2141 domain-containing protein</fullName>
    </submittedName>
</protein>
<organism evidence="1 2">
    <name type="scientific">Sphingomonas oligophenolica</name>
    <dbReference type="NCBI Taxonomy" id="301154"/>
    <lineage>
        <taxon>Bacteria</taxon>
        <taxon>Pseudomonadati</taxon>
        <taxon>Pseudomonadota</taxon>
        <taxon>Alphaproteobacteria</taxon>
        <taxon>Sphingomonadales</taxon>
        <taxon>Sphingomonadaceae</taxon>
        <taxon>Sphingomonas</taxon>
    </lineage>
</organism>